<keyword evidence="1" id="KW-1133">Transmembrane helix</keyword>
<dbReference type="Proteomes" id="UP000000322">
    <property type="component" value="Chromosome"/>
</dbReference>
<dbReference type="eggNOG" id="ENOG5032T5N">
    <property type="taxonomic scope" value="Bacteria"/>
</dbReference>
<sequence length="147" mass="15693">MQSTLVTCPECGATTHITSGRRDASDFCPACDFPLFWAGTTVEVRDAALDTDDALRRLPGTDGRGLAYSVPCPVCGELNLATAVLCLRCACSMTPPPEPVPVPVPMPVPVVPEPEPEPEPASRWRWWVLVGVAVVVTTVVVVVVRLV</sequence>
<accession>D1BKU0</accession>
<keyword evidence="3" id="KW-1185">Reference proteome</keyword>
<dbReference type="KEGG" id="ske:Sked_26630"/>
<protein>
    <recommendedName>
        <fullName evidence="4">DZANK-type domain-containing protein</fullName>
    </recommendedName>
</protein>
<reference evidence="2 3" key="1">
    <citation type="journal article" date="2009" name="Stand. Genomic Sci.">
        <title>Complete genome sequence of Sanguibacter keddieii type strain (ST-74).</title>
        <authorList>
            <person name="Ivanova N."/>
            <person name="Sikorski J."/>
            <person name="Sims D."/>
            <person name="Brettin T."/>
            <person name="Detter J.C."/>
            <person name="Han C."/>
            <person name="Lapidus A."/>
            <person name="Copeland A."/>
            <person name="Glavina Del Rio T."/>
            <person name="Nolan M."/>
            <person name="Chen F."/>
            <person name="Lucas S."/>
            <person name="Tice H."/>
            <person name="Cheng J.F."/>
            <person name="Bruce D."/>
            <person name="Goodwin L."/>
            <person name="Pitluck S."/>
            <person name="Pati A."/>
            <person name="Mavromatis K."/>
            <person name="Chen A."/>
            <person name="Palaniappan K."/>
            <person name="D'haeseleer P."/>
            <person name="Chain P."/>
            <person name="Bristow J."/>
            <person name="Eisen J.A."/>
            <person name="Markowitz V."/>
            <person name="Hugenholtz P."/>
            <person name="Goker M."/>
            <person name="Pukall R."/>
            <person name="Klenk H.P."/>
            <person name="Kyrpides N.C."/>
        </authorList>
    </citation>
    <scope>NUCLEOTIDE SEQUENCE [LARGE SCALE GENOMIC DNA]</scope>
    <source>
        <strain evidence="3">ATCC 51767 / DSM 10542 / NCFB 3025 / ST-74</strain>
    </source>
</reference>
<dbReference type="STRING" id="446469.Sked_26630"/>
<evidence type="ECO:0000256" key="1">
    <source>
        <dbReference type="SAM" id="Phobius"/>
    </source>
</evidence>
<keyword evidence="1" id="KW-0812">Transmembrane</keyword>
<evidence type="ECO:0000313" key="3">
    <source>
        <dbReference type="Proteomes" id="UP000000322"/>
    </source>
</evidence>
<proteinExistence type="predicted"/>
<evidence type="ECO:0008006" key="4">
    <source>
        <dbReference type="Google" id="ProtNLM"/>
    </source>
</evidence>
<name>D1BKU0_SANKS</name>
<dbReference type="AlphaFoldDB" id="D1BKU0"/>
<feature type="transmembrane region" description="Helical" evidence="1">
    <location>
        <begin position="124"/>
        <end position="144"/>
    </location>
</feature>
<keyword evidence="1" id="KW-0472">Membrane</keyword>
<evidence type="ECO:0000313" key="2">
    <source>
        <dbReference type="EMBL" id="ACZ22567.1"/>
    </source>
</evidence>
<organism evidence="2 3">
    <name type="scientific">Sanguibacter keddieii (strain ATCC 51767 / DSM 10542 / NCFB 3025 / ST-74)</name>
    <dbReference type="NCBI Taxonomy" id="446469"/>
    <lineage>
        <taxon>Bacteria</taxon>
        <taxon>Bacillati</taxon>
        <taxon>Actinomycetota</taxon>
        <taxon>Actinomycetes</taxon>
        <taxon>Micrococcales</taxon>
        <taxon>Sanguibacteraceae</taxon>
        <taxon>Sanguibacter</taxon>
    </lineage>
</organism>
<dbReference type="HOGENOM" id="CLU_1803579_0_0_11"/>
<dbReference type="RefSeq" id="WP_012867636.1">
    <property type="nucleotide sequence ID" value="NC_013521.1"/>
</dbReference>
<dbReference type="EMBL" id="CP001819">
    <property type="protein sequence ID" value="ACZ22567.1"/>
    <property type="molecule type" value="Genomic_DNA"/>
</dbReference>
<gene>
    <name evidence="2" type="ordered locus">Sked_26630</name>
</gene>